<protein>
    <submittedName>
        <fullName evidence="1">Uncharacterized protein</fullName>
    </submittedName>
</protein>
<sequence>MLALNFLQDHQHLLANIGKAVSSFSNRHYHTRKHLHGLHSFLISTINVASTIDHFPSQAKQERHQTTKQTESDILTEHRNLQQRRGRIMVRTVNFHSLML</sequence>
<keyword evidence="2" id="KW-1185">Reference proteome</keyword>
<proteinExistence type="predicted"/>
<reference evidence="1 2" key="1">
    <citation type="submission" date="2021-06" db="EMBL/GenBank/DDBJ databases">
        <title>Caerostris extrusa draft genome.</title>
        <authorList>
            <person name="Kono N."/>
            <person name="Arakawa K."/>
        </authorList>
    </citation>
    <scope>NUCLEOTIDE SEQUENCE [LARGE SCALE GENOMIC DNA]</scope>
</reference>
<evidence type="ECO:0000313" key="1">
    <source>
        <dbReference type="EMBL" id="GIY37637.1"/>
    </source>
</evidence>
<gene>
    <name evidence="1" type="ORF">CEXT_158871</name>
</gene>
<accession>A0AAV4SYK1</accession>
<dbReference type="EMBL" id="BPLR01010193">
    <property type="protein sequence ID" value="GIY37637.1"/>
    <property type="molecule type" value="Genomic_DNA"/>
</dbReference>
<organism evidence="1 2">
    <name type="scientific">Caerostris extrusa</name>
    <name type="common">Bark spider</name>
    <name type="synonym">Caerostris bankana</name>
    <dbReference type="NCBI Taxonomy" id="172846"/>
    <lineage>
        <taxon>Eukaryota</taxon>
        <taxon>Metazoa</taxon>
        <taxon>Ecdysozoa</taxon>
        <taxon>Arthropoda</taxon>
        <taxon>Chelicerata</taxon>
        <taxon>Arachnida</taxon>
        <taxon>Araneae</taxon>
        <taxon>Araneomorphae</taxon>
        <taxon>Entelegynae</taxon>
        <taxon>Araneoidea</taxon>
        <taxon>Araneidae</taxon>
        <taxon>Caerostris</taxon>
    </lineage>
</organism>
<comment type="caution">
    <text evidence="1">The sequence shown here is derived from an EMBL/GenBank/DDBJ whole genome shotgun (WGS) entry which is preliminary data.</text>
</comment>
<name>A0AAV4SYK1_CAEEX</name>
<evidence type="ECO:0000313" key="2">
    <source>
        <dbReference type="Proteomes" id="UP001054945"/>
    </source>
</evidence>
<dbReference type="Proteomes" id="UP001054945">
    <property type="component" value="Unassembled WGS sequence"/>
</dbReference>
<dbReference type="AlphaFoldDB" id="A0AAV4SYK1"/>